<protein>
    <recommendedName>
        <fullName evidence="4">K Homology domain-containing protein</fullName>
    </recommendedName>
</protein>
<proteinExistence type="predicted"/>
<dbReference type="Pfam" id="PF00013">
    <property type="entry name" value="KH_1"/>
    <property type="match status" value="2"/>
</dbReference>
<keyword evidence="1" id="KW-0677">Repeat</keyword>
<evidence type="ECO:0000313" key="6">
    <source>
        <dbReference type="Proteomes" id="UP001189429"/>
    </source>
</evidence>
<feature type="domain" description="K Homology" evidence="4">
    <location>
        <begin position="265"/>
        <end position="333"/>
    </location>
</feature>
<evidence type="ECO:0000256" key="1">
    <source>
        <dbReference type="ARBA" id="ARBA00022737"/>
    </source>
</evidence>
<dbReference type="Proteomes" id="UP001189429">
    <property type="component" value="Unassembled WGS sequence"/>
</dbReference>
<evidence type="ECO:0000256" key="2">
    <source>
        <dbReference type="PROSITE-ProRule" id="PRU00117"/>
    </source>
</evidence>
<evidence type="ECO:0000313" key="5">
    <source>
        <dbReference type="EMBL" id="CAK0827934.1"/>
    </source>
</evidence>
<feature type="domain" description="K Homology" evidence="4">
    <location>
        <begin position="125"/>
        <end position="191"/>
    </location>
</feature>
<feature type="compositionally biased region" description="Basic and acidic residues" evidence="3">
    <location>
        <begin position="322"/>
        <end position="333"/>
    </location>
</feature>
<dbReference type="PROSITE" id="PS50084">
    <property type="entry name" value="KH_TYPE_1"/>
    <property type="match status" value="3"/>
</dbReference>
<comment type="caution">
    <text evidence="5">The sequence shown here is derived from an EMBL/GenBank/DDBJ whole genome shotgun (WGS) entry which is preliminary data.</text>
</comment>
<feature type="domain" description="K Homology" evidence="4">
    <location>
        <begin position="60"/>
        <end position="124"/>
    </location>
</feature>
<dbReference type="InterPro" id="IPR036612">
    <property type="entry name" value="KH_dom_type_1_sf"/>
</dbReference>
<dbReference type="InterPro" id="IPR004087">
    <property type="entry name" value="KH_dom"/>
</dbReference>
<dbReference type="CDD" id="cd00105">
    <property type="entry name" value="KH-I"/>
    <property type="match status" value="2"/>
</dbReference>
<keyword evidence="2" id="KW-0694">RNA-binding</keyword>
<dbReference type="InterPro" id="IPR004088">
    <property type="entry name" value="KH_dom_type_1"/>
</dbReference>
<organism evidence="5 6">
    <name type="scientific">Prorocentrum cordatum</name>
    <dbReference type="NCBI Taxonomy" id="2364126"/>
    <lineage>
        <taxon>Eukaryota</taxon>
        <taxon>Sar</taxon>
        <taxon>Alveolata</taxon>
        <taxon>Dinophyceae</taxon>
        <taxon>Prorocentrales</taxon>
        <taxon>Prorocentraceae</taxon>
        <taxon>Prorocentrum</taxon>
    </lineage>
</organism>
<dbReference type="Gene3D" id="3.30.310.210">
    <property type="match status" value="1"/>
</dbReference>
<dbReference type="EMBL" id="CAUYUJ010009890">
    <property type="protein sequence ID" value="CAK0827934.1"/>
    <property type="molecule type" value="Genomic_DNA"/>
</dbReference>
<feature type="region of interest" description="Disordered" evidence="3">
    <location>
        <begin position="308"/>
        <end position="333"/>
    </location>
</feature>
<dbReference type="PANTHER" id="PTHR10288">
    <property type="entry name" value="KH DOMAIN CONTAINING RNA BINDING PROTEIN"/>
    <property type="match status" value="1"/>
</dbReference>
<gene>
    <name evidence="5" type="ORF">PCOR1329_LOCUS27330</name>
</gene>
<dbReference type="SUPFAM" id="SSF54791">
    <property type="entry name" value="Eukaryotic type KH-domain (KH-domain type I)"/>
    <property type="match status" value="3"/>
</dbReference>
<dbReference type="Gene3D" id="3.30.1370.10">
    <property type="entry name" value="K Homology domain, type 1"/>
    <property type="match status" value="1"/>
</dbReference>
<name>A0ABN9S843_9DINO</name>
<feature type="domain" description="K Homology" evidence="4">
    <location>
        <begin position="194"/>
        <end position="260"/>
    </location>
</feature>
<evidence type="ECO:0000256" key="3">
    <source>
        <dbReference type="SAM" id="MobiDB-lite"/>
    </source>
</evidence>
<sequence length="333" mass="36048">MRPRDANRSDALNKFVFDTSFQRLQKFARLPPAEAADQAKKFRDFELPAIYSPDCFNDTCHVTGEVHFPPQLRGELAGRSGVQIEEIKAATGEQVLTFESGVALIIGPPDRIADAAAMVRARVENVPRRALTLPAGAQPSRVLGPKGETIKGIKSRSGAVVFFDTNTSIVVLTGTEDYVEIAVKEATAPFDEAVSCSQELTLPAGVQPGRVLGPRGETIREIKSRTGAHVIFDNDTRRVVATCTQDQVEVAVTEVAAPFEKAPALSCRQEVALPAGVQPGRVLGPRGETIKGIKIQTGSFVVFDRDAQSGRDWHRQPGQSCRRADQSPHRGVT</sequence>
<reference evidence="5" key="1">
    <citation type="submission" date="2023-10" db="EMBL/GenBank/DDBJ databases">
        <authorList>
            <person name="Chen Y."/>
            <person name="Shah S."/>
            <person name="Dougan E. K."/>
            <person name="Thang M."/>
            <person name="Chan C."/>
        </authorList>
    </citation>
    <scope>NUCLEOTIDE SEQUENCE [LARGE SCALE GENOMIC DNA]</scope>
</reference>
<keyword evidence="6" id="KW-1185">Reference proteome</keyword>
<evidence type="ECO:0000259" key="4">
    <source>
        <dbReference type="SMART" id="SM00322"/>
    </source>
</evidence>
<dbReference type="SMART" id="SM00322">
    <property type="entry name" value="KH"/>
    <property type="match status" value="4"/>
</dbReference>
<accession>A0ABN9S843</accession>